<dbReference type="AlphaFoldDB" id="A0A646KJH5"/>
<reference evidence="2 3" key="1">
    <citation type="submission" date="2019-05" db="EMBL/GenBank/DDBJ databases">
        <title>Comparative genomics and metabolomics analyses of clavulanic acid producing Streptomyces species provides insight into specialized metabolism and evolution of beta-lactam biosynthetic gene clusters.</title>
        <authorList>
            <person name="Moore M.A."/>
            <person name="Cruz-Morales P."/>
            <person name="Barona Gomez F."/>
            <person name="Kapil T."/>
        </authorList>
    </citation>
    <scope>NUCLEOTIDE SEQUENCE [LARGE SCALE GENOMIC DNA]</scope>
    <source>
        <strain evidence="2 3">NRRL 5741</strain>
    </source>
</reference>
<organism evidence="2 3">
    <name type="scientific">Streptomyces jumonjinensis</name>
    <dbReference type="NCBI Taxonomy" id="1945"/>
    <lineage>
        <taxon>Bacteria</taxon>
        <taxon>Bacillati</taxon>
        <taxon>Actinomycetota</taxon>
        <taxon>Actinomycetes</taxon>
        <taxon>Kitasatosporales</taxon>
        <taxon>Streptomycetaceae</taxon>
        <taxon>Streptomyces</taxon>
    </lineage>
</organism>
<evidence type="ECO:0000256" key="1">
    <source>
        <dbReference type="SAM" id="MobiDB-lite"/>
    </source>
</evidence>
<feature type="compositionally biased region" description="Gly residues" evidence="1">
    <location>
        <begin position="70"/>
        <end position="92"/>
    </location>
</feature>
<dbReference type="InterPro" id="IPR045647">
    <property type="entry name" value="DUF6401"/>
</dbReference>
<evidence type="ECO:0000313" key="2">
    <source>
        <dbReference type="EMBL" id="MQT02210.1"/>
    </source>
</evidence>
<accession>A0A646KJH5</accession>
<dbReference type="EMBL" id="VCLA01000150">
    <property type="protein sequence ID" value="MQT02210.1"/>
    <property type="molecule type" value="Genomic_DNA"/>
</dbReference>
<dbReference type="OrthoDB" id="3853819at2"/>
<name>A0A646KJH5_STRJU</name>
<feature type="region of interest" description="Disordered" evidence="1">
    <location>
        <begin position="1"/>
        <end position="22"/>
    </location>
</feature>
<comment type="caution">
    <text evidence="2">The sequence shown here is derived from an EMBL/GenBank/DDBJ whole genome shotgun (WGS) entry which is preliminary data.</text>
</comment>
<gene>
    <name evidence="2" type="ORF">FF041_18980</name>
</gene>
<proteinExistence type="predicted"/>
<dbReference type="RefSeq" id="WP_153523889.1">
    <property type="nucleotide sequence ID" value="NZ_JBEPDZ010000026.1"/>
</dbReference>
<keyword evidence="3" id="KW-1185">Reference proteome</keyword>
<evidence type="ECO:0000313" key="3">
    <source>
        <dbReference type="Proteomes" id="UP000419138"/>
    </source>
</evidence>
<protein>
    <submittedName>
        <fullName evidence="2">Uncharacterized protein</fullName>
    </submittedName>
</protein>
<dbReference type="Proteomes" id="UP000419138">
    <property type="component" value="Unassembled WGS sequence"/>
</dbReference>
<dbReference type="Pfam" id="PF19939">
    <property type="entry name" value="DUF6401"/>
    <property type="match status" value="1"/>
</dbReference>
<feature type="region of interest" description="Disordered" evidence="1">
    <location>
        <begin position="68"/>
        <end position="92"/>
    </location>
</feature>
<sequence>MDISPTDGSGGPDGSDGSDGPGADCPLVGVVAAYLPRLSEFSFDPGLIAAVDQHAAAVRDALLPEPRRGGVSGLGDGGLGGPGFRGDGSGLRGGGPRGLRFAPVRRADLADYVLGFTDWLAETEWIEPVGHDFATLRLTAVCWLIREHDLLAG</sequence>
<feature type="compositionally biased region" description="Gly residues" evidence="1">
    <location>
        <begin position="8"/>
        <end position="20"/>
    </location>
</feature>